<evidence type="ECO:0000313" key="4">
    <source>
        <dbReference type="Proteomes" id="UP000002051"/>
    </source>
</evidence>
<feature type="domain" description="F-box" evidence="1">
    <location>
        <begin position="14"/>
        <end position="49"/>
    </location>
</feature>
<dbReference type="InterPro" id="IPR001810">
    <property type="entry name" value="F-box_dom"/>
</dbReference>
<reference evidence="2 4" key="1">
    <citation type="journal article" date="2011" name="Nature">
        <title>The Medicago genome provides insight into the evolution of rhizobial symbioses.</title>
        <authorList>
            <person name="Young N.D."/>
            <person name="Debelle F."/>
            <person name="Oldroyd G.E."/>
            <person name="Geurts R."/>
            <person name="Cannon S.B."/>
            <person name="Udvardi M.K."/>
            <person name="Benedito V.A."/>
            <person name="Mayer K.F."/>
            <person name="Gouzy J."/>
            <person name="Schoof H."/>
            <person name="Van de Peer Y."/>
            <person name="Proost S."/>
            <person name="Cook D.R."/>
            <person name="Meyers B.C."/>
            <person name="Spannagl M."/>
            <person name="Cheung F."/>
            <person name="De Mita S."/>
            <person name="Krishnakumar V."/>
            <person name="Gundlach H."/>
            <person name="Zhou S."/>
            <person name="Mudge J."/>
            <person name="Bharti A.K."/>
            <person name="Murray J.D."/>
            <person name="Naoumkina M.A."/>
            <person name="Rosen B."/>
            <person name="Silverstein K.A."/>
            <person name="Tang H."/>
            <person name="Rombauts S."/>
            <person name="Zhao P.X."/>
            <person name="Zhou P."/>
            <person name="Barbe V."/>
            <person name="Bardou P."/>
            <person name="Bechner M."/>
            <person name="Bellec A."/>
            <person name="Berger A."/>
            <person name="Berges H."/>
            <person name="Bidwell S."/>
            <person name="Bisseling T."/>
            <person name="Choisne N."/>
            <person name="Couloux A."/>
            <person name="Denny R."/>
            <person name="Deshpande S."/>
            <person name="Dai X."/>
            <person name="Doyle J.J."/>
            <person name="Dudez A.M."/>
            <person name="Farmer A.D."/>
            <person name="Fouteau S."/>
            <person name="Franken C."/>
            <person name="Gibelin C."/>
            <person name="Gish J."/>
            <person name="Goldstein S."/>
            <person name="Gonzalez A.J."/>
            <person name="Green P.J."/>
            <person name="Hallab A."/>
            <person name="Hartog M."/>
            <person name="Hua A."/>
            <person name="Humphray S.J."/>
            <person name="Jeong D.H."/>
            <person name="Jing Y."/>
            <person name="Jocker A."/>
            <person name="Kenton S.M."/>
            <person name="Kim D.J."/>
            <person name="Klee K."/>
            <person name="Lai H."/>
            <person name="Lang C."/>
            <person name="Lin S."/>
            <person name="Macmil S.L."/>
            <person name="Magdelenat G."/>
            <person name="Matthews L."/>
            <person name="McCorrison J."/>
            <person name="Monaghan E.L."/>
            <person name="Mun J.H."/>
            <person name="Najar F.Z."/>
            <person name="Nicholson C."/>
            <person name="Noirot C."/>
            <person name="O'Bleness M."/>
            <person name="Paule C.R."/>
            <person name="Poulain J."/>
            <person name="Prion F."/>
            <person name="Qin B."/>
            <person name="Qu C."/>
            <person name="Retzel E.F."/>
            <person name="Riddle C."/>
            <person name="Sallet E."/>
            <person name="Samain S."/>
            <person name="Samson N."/>
            <person name="Sanders I."/>
            <person name="Saurat O."/>
            <person name="Scarpelli C."/>
            <person name="Schiex T."/>
            <person name="Segurens B."/>
            <person name="Severin A.J."/>
            <person name="Sherrier D.J."/>
            <person name="Shi R."/>
            <person name="Sims S."/>
            <person name="Singer S.R."/>
            <person name="Sinharoy S."/>
            <person name="Sterck L."/>
            <person name="Viollet A."/>
            <person name="Wang B.B."/>
            <person name="Wang K."/>
            <person name="Wang M."/>
            <person name="Wang X."/>
            <person name="Warfsmann J."/>
            <person name="Weissenbach J."/>
            <person name="White D.D."/>
            <person name="White J.D."/>
            <person name="Wiley G.B."/>
            <person name="Wincker P."/>
            <person name="Xing Y."/>
            <person name="Yang L."/>
            <person name="Yao Z."/>
            <person name="Ying F."/>
            <person name="Zhai J."/>
            <person name="Zhou L."/>
            <person name="Zuber A."/>
            <person name="Denarie J."/>
            <person name="Dixon R.A."/>
            <person name="May G.D."/>
            <person name="Schwartz D.C."/>
            <person name="Rogers J."/>
            <person name="Quetier F."/>
            <person name="Town C.D."/>
            <person name="Roe B.A."/>
        </authorList>
    </citation>
    <scope>NUCLEOTIDE SEQUENCE [LARGE SCALE GENOMIC DNA]</scope>
    <source>
        <strain evidence="2">A17</strain>
        <strain evidence="3 4">cv. Jemalong A17</strain>
    </source>
</reference>
<dbReference type="EMBL" id="CM001219">
    <property type="protein sequence ID" value="AES72213.1"/>
    <property type="molecule type" value="Genomic_DNA"/>
</dbReference>
<dbReference type="SUPFAM" id="SSF81383">
    <property type="entry name" value="F-box domain"/>
    <property type="match status" value="1"/>
</dbReference>
<accession>G7J3S8</accession>
<evidence type="ECO:0000259" key="1">
    <source>
        <dbReference type="Pfam" id="PF00646"/>
    </source>
</evidence>
<keyword evidence="4" id="KW-1185">Reference proteome</keyword>
<gene>
    <name evidence="2" type="ordered locus">MTR_3g087310</name>
</gene>
<proteinExistence type="predicted"/>
<dbReference type="InterPro" id="IPR036047">
    <property type="entry name" value="F-box-like_dom_sf"/>
</dbReference>
<dbReference type="Gene3D" id="1.20.1280.50">
    <property type="match status" value="1"/>
</dbReference>
<sequence length="77" mass="9022">MAKETTELPCTVQPAELMIEILLRVESDNPLQLRCVCKLWKSLLVDPQFMENHILRPTTNICDLLNKTLEHYHTFKL</sequence>
<dbReference type="EnsemblPlants" id="AES72213">
    <property type="protein sequence ID" value="AES72213"/>
    <property type="gene ID" value="MTR_3g087310"/>
</dbReference>
<dbReference type="PaxDb" id="3880-AES72213"/>
<name>G7J3S8_MEDTR</name>
<dbReference type="Pfam" id="PF00646">
    <property type="entry name" value="F-box"/>
    <property type="match status" value="1"/>
</dbReference>
<reference evidence="3" key="3">
    <citation type="submission" date="2015-04" db="UniProtKB">
        <authorList>
            <consortium name="EnsemblPlants"/>
        </authorList>
    </citation>
    <scope>IDENTIFICATION</scope>
    <source>
        <strain evidence="3">cv. Jemalong A17</strain>
    </source>
</reference>
<dbReference type="Proteomes" id="UP000002051">
    <property type="component" value="Chromosome 3"/>
</dbReference>
<dbReference type="HOGENOM" id="CLU_2641834_0_0_1"/>
<organism evidence="2 4">
    <name type="scientific">Medicago truncatula</name>
    <name type="common">Barrel medic</name>
    <name type="synonym">Medicago tribuloides</name>
    <dbReference type="NCBI Taxonomy" id="3880"/>
    <lineage>
        <taxon>Eukaryota</taxon>
        <taxon>Viridiplantae</taxon>
        <taxon>Streptophyta</taxon>
        <taxon>Embryophyta</taxon>
        <taxon>Tracheophyta</taxon>
        <taxon>Spermatophyta</taxon>
        <taxon>Magnoliopsida</taxon>
        <taxon>eudicotyledons</taxon>
        <taxon>Gunneridae</taxon>
        <taxon>Pentapetalae</taxon>
        <taxon>rosids</taxon>
        <taxon>fabids</taxon>
        <taxon>Fabales</taxon>
        <taxon>Fabaceae</taxon>
        <taxon>Papilionoideae</taxon>
        <taxon>50 kb inversion clade</taxon>
        <taxon>NPAAA clade</taxon>
        <taxon>Hologalegina</taxon>
        <taxon>IRL clade</taxon>
        <taxon>Trifolieae</taxon>
        <taxon>Medicago</taxon>
    </lineage>
</organism>
<evidence type="ECO:0000313" key="3">
    <source>
        <dbReference type="EnsemblPlants" id="AES72213"/>
    </source>
</evidence>
<evidence type="ECO:0000313" key="2">
    <source>
        <dbReference type="EMBL" id="AES72213.1"/>
    </source>
</evidence>
<reference evidence="2 4" key="2">
    <citation type="journal article" date="2014" name="BMC Genomics">
        <title>An improved genome release (version Mt4.0) for the model legume Medicago truncatula.</title>
        <authorList>
            <person name="Tang H."/>
            <person name="Krishnakumar V."/>
            <person name="Bidwell S."/>
            <person name="Rosen B."/>
            <person name="Chan A."/>
            <person name="Zhou S."/>
            <person name="Gentzbittel L."/>
            <person name="Childs K.L."/>
            <person name="Yandell M."/>
            <person name="Gundlach H."/>
            <person name="Mayer K.F."/>
            <person name="Schwartz D.C."/>
            <person name="Town C.D."/>
        </authorList>
    </citation>
    <scope>GENOME REANNOTATION</scope>
    <source>
        <strain evidence="3 4">cv. Jemalong A17</strain>
    </source>
</reference>
<dbReference type="AlphaFoldDB" id="G7J3S8"/>
<protein>
    <submittedName>
        <fullName evidence="2">F-box and associated interaction domain protein</fullName>
    </submittedName>
</protein>